<dbReference type="EMBL" id="LROM01000127">
    <property type="protein sequence ID" value="OEZ95004.1"/>
    <property type="molecule type" value="Genomic_DNA"/>
</dbReference>
<organism evidence="1 2">
    <name type="scientific">Duganella phyllosphaerae</name>
    <dbReference type="NCBI Taxonomy" id="762836"/>
    <lineage>
        <taxon>Bacteria</taxon>
        <taxon>Pseudomonadati</taxon>
        <taxon>Pseudomonadota</taxon>
        <taxon>Betaproteobacteria</taxon>
        <taxon>Burkholderiales</taxon>
        <taxon>Oxalobacteraceae</taxon>
        <taxon>Telluria group</taxon>
        <taxon>Duganella</taxon>
    </lineage>
</organism>
<name>A0A1E7WCJ8_9BURK</name>
<evidence type="ECO:0000313" key="2">
    <source>
        <dbReference type="Proteomes" id="UP000175989"/>
    </source>
</evidence>
<accession>A0A1E7WCJ8</accession>
<dbReference type="Proteomes" id="UP000175989">
    <property type="component" value="Unassembled WGS sequence"/>
</dbReference>
<gene>
    <name evidence="1" type="ORF">DUPY_43860</name>
</gene>
<proteinExistence type="predicted"/>
<evidence type="ECO:0000313" key="1">
    <source>
        <dbReference type="EMBL" id="OEZ95004.1"/>
    </source>
</evidence>
<sequence>MLTVPPLATMSLLVKPNGTLLKVKVRLADWLAFRLALSLAITTVGPSVMEMPVAAAAAPALPAMSV</sequence>
<reference evidence="2" key="1">
    <citation type="journal article" date="2016" name="Front. Microbiol.">
        <title>Molecular Keys to the Janthinobacterium and Duganella spp. Interaction with the Plant Pathogen Fusarium graminearum.</title>
        <authorList>
            <person name="Haack F.S."/>
            <person name="Poehlein A."/>
            <person name="Kroger C."/>
            <person name="Voigt C.A."/>
            <person name="Piepenbring M."/>
            <person name="Bode H.B."/>
            <person name="Daniel R."/>
            <person name="Schafer W."/>
            <person name="Streit W.R."/>
        </authorList>
    </citation>
    <scope>NUCLEOTIDE SEQUENCE [LARGE SCALE GENOMIC DNA]</scope>
    <source>
        <strain evidence="2">T54</strain>
    </source>
</reference>
<dbReference type="AlphaFoldDB" id="A0A1E7WCJ8"/>
<keyword evidence="2" id="KW-1185">Reference proteome</keyword>
<comment type="caution">
    <text evidence="1">The sequence shown here is derived from an EMBL/GenBank/DDBJ whole genome shotgun (WGS) entry which is preliminary data.</text>
</comment>
<protein>
    <submittedName>
        <fullName evidence="1">Uncharacterized protein</fullName>
    </submittedName>
</protein>